<feature type="transmembrane region" description="Helical" evidence="6">
    <location>
        <begin position="34"/>
        <end position="54"/>
    </location>
</feature>
<name>A0ABW3YE29_9ACTN</name>
<evidence type="ECO:0000256" key="1">
    <source>
        <dbReference type="ARBA" id="ARBA00004141"/>
    </source>
</evidence>
<reference evidence="9" key="1">
    <citation type="journal article" date="2019" name="Int. J. Syst. Evol. Microbiol.">
        <title>The Global Catalogue of Microorganisms (GCM) 10K type strain sequencing project: providing services to taxonomists for standard genome sequencing and annotation.</title>
        <authorList>
            <consortium name="The Broad Institute Genomics Platform"/>
            <consortium name="The Broad Institute Genome Sequencing Center for Infectious Disease"/>
            <person name="Wu L."/>
            <person name="Ma J."/>
        </authorList>
    </citation>
    <scope>NUCLEOTIDE SEQUENCE [LARGE SCALE GENOMIC DNA]</scope>
    <source>
        <strain evidence="9">JCM 31037</strain>
    </source>
</reference>
<dbReference type="Proteomes" id="UP001597260">
    <property type="component" value="Unassembled WGS sequence"/>
</dbReference>
<dbReference type="InterPro" id="IPR000620">
    <property type="entry name" value="EamA_dom"/>
</dbReference>
<accession>A0ABW3YE29</accession>
<evidence type="ECO:0000256" key="3">
    <source>
        <dbReference type="ARBA" id="ARBA00022692"/>
    </source>
</evidence>
<feature type="transmembrane region" description="Helical" evidence="6">
    <location>
        <begin position="279"/>
        <end position="297"/>
    </location>
</feature>
<evidence type="ECO:0000313" key="9">
    <source>
        <dbReference type="Proteomes" id="UP001597260"/>
    </source>
</evidence>
<feature type="transmembrane region" description="Helical" evidence="6">
    <location>
        <begin position="66"/>
        <end position="86"/>
    </location>
</feature>
<proteinExistence type="inferred from homology"/>
<organism evidence="8 9">
    <name type="scientific">Micromonospora sonneratiae</name>
    <dbReference type="NCBI Taxonomy" id="1184706"/>
    <lineage>
        <taxon>Bacteria</taxon>
        <taxon>Bacillati</taxon>
        <taxon>Actinomycetota</taxon>
        <taxon>Actinomycetes</taxon>
        <taxon>Micromonosporales</taxon>
        <taxon>Micromonosporaceae</taxon>
        <taxon>Micromonospora</taxon>
    </lineage>
</organism>
<dbReference type="PANTHER" id="PTHR32322">
    <property type="entry name" value="INNER MEMBRANE TRANSPORTER"/>
    <property type="match status" value="1"/>
</dbReference>
<comment type="similarity">
    <text evidence="2">Belongs to the EamA transporter family.</text>
</comment>
<feature type="transmembrane region" description="Helical" evidence="6">
    <location>
        <begin position="219"/>
        <end position="237"/>
    </location>
</feature>
<feature type="transmembrane region" description="Helical" evidence="6">
    <location>
        <begin position="98"/>
        <end position="115"/>
    </location>
</feature>
<keyword evidence="4 6" id="KW-1133">Transmembrane helix</keyword>
<gene>
    <name evidence="8" type="ORF">ACFQ4H_16570</name>
</gene>
<evidence type="ECO:0000256" key="4">
    <source>
        <dbReference type="ARBA" id="ARBA00022989"/>
    </source>
</evidence>
<sequence>MRAGSVGAQFVVLAVVWGASFLFMKVSLDGMSPAQVMLGRLALGAIFLAMVMAVSRRRWPRTARTWGALAVISVFLCVAPFLLYAWAGQYIPSGLSSIYNATTPIATLLVALTVLPDERLTRTRTVGLMIAAVGVVVVAAPWNALGAVQDGPVILAQLACLGACLCYGIAFVLSRRLLRANEHDPTTIAASQVGLAAVIGFMLAPFVGGFEPIRLSPSVVASMLVLGVLGTGLAYIWNTRVIAAWGATTVSTVTYVTPVVGVILGILVLGESLHWNEPAGGVLVILGILISQGRLTLRRPGRTAGQATTAVLGS</sequence>
<feature type="transmembrane region" description="Helical" evidence="6">
    <location>
        <begin position="186"/>
        <end position="207"/>
    </location>
</feature>
<protein>
    <submittedName>
        <fullName evidence="8">DMT family transporter</fullName>
    </submittedName>
</protein>
<feature type="domain" description="EamA" evidence="7">
    <location>
        <begin position="157"/>
        <end position="290"/>
    </location>
</feature>
<dbReference type="PANTHER" id="PTHR32322:SF9">
    <property type="entry name" value="AMINO-ACID METABOLITE EFFLUX PUMP-RELATED"/>
    <property type="match status" value="1"/>
</dbReference>
<feature type="transmembrane region" description="Helical" evidence="6">
    <location>
        <begin position="127"/>
        <end position="148"/>
    </location>
</feature>
<dbReference type="EMBL" id="JBHTMP010000023">
    <property type="protein sequence ID" value="MFD1322713.1"/>
    <property type="molecule type" value="Genomic_DNA"/>
</dbReference>
<evidence type="ECO:0000256" key="5">
    <source>
        <dbReference type="ARBA" id="ARBA00023136"/>
    </source>
</evidence>
<dbReference type="RefSeq" id="WP_377571867.1">
    <property type="nucleotide sequence ID" value="NZ_JBHTMP010000023.1"/>
</dbReference>
<feature type="transmembrane region" description="Helical" evidence="6">
    <location>
        <begin position="154"/>
        <end position="174"/>
    </location>
</feature>
<keyword evidence="9" id="KW-1185">Reference proteome</keyword>
<keyword evidence="5 6" id="KW-0472">Membrane</keyword>
<evidence type="ECO:0000256" key="6">
    <source>
        <dbReference type="SAM" id="Phobius"/>
    </source>
</evidence>
<dbReference type="SUPFAM" id="SSF103481">
    <property type="entry name" value="Multidrug resistance efflux transporter EmrE"/>
    <property type="match status" value="2"/>
</dbReference>
<dbReference type="InterPro" id="IPR050638">
    <property type="entry name" value="AA-Vitamin_Transporters"/>
</dbReference>
<evidence type="ECO:0000313" key="8">
    <source>
        <dbReference type="EMBL" id="MFD1322713.1"/>
    </source>
</evidence>
<feature type="transmembrane region" description="Helical" evidence="6">
    <location>
        <begin position="244"/>
        <end position="267"/>
    </location>
</feature>
<comment type="subcellular location">
    <subcellularLocation>
        <location evidence="1">Membrane</location>
        <topology evidence="1">Multi-pass membrane protein</topology>
    </subcellularLocation>
</comment>
<dbReference type="Pfam" id="PF00892">
    <property type="entry name" value="EamA"/>
    <property type="match status" value="2"/>
</dbReference>
<dbReference type="InterPro" id="IPR037185">
    <property type="entry name" value="EmrE-like"/>
</dbReference>
<evidence type="ECO:0000259" key="7">
    <source>
        <dbReference type="Pfam" id="PF00892"/>
    </source>
</evidence>
<evidence type="ECO:0000256" key="2">
    <source>
        <dbReference type="ARBA" id="ARBA00007362"/>
    </source>
</evidence>
<keyword evidence="3 6" id="KW-0812">Transmembrane</keyword>
<comment type="caution">
    <text evidence="8">The sequence shown here is derived from an EMBL/GenBank/DDBJ whole genome shotgun (WGS) entry which is preliminary data.</text>
</comment>
<feature type="domain" description="EamA" evidence="7">
    <location>
        <begin position="11"/>
        <end position="138"/>
    </location>
</feature>